<dbReference type="OrthoDB" id="9765084at2"/>
<evidence type="ECO:0000313" key="1">
    <source>
        <dbReference type="EMBL" id="KUF09100.1"/>
    </source>
</evidence>
<dbReference type="CDD" id="cd02440">
    <property type="entry name" value="AdoMet_MTases"/>
    <property type="match status" value="1"/>
</dbReference>
<dbReference type="InterPro" id="IPR029063">
    <property type="entry name" value="SAM-dependent_MTases_sf"/>
</dbReference>
<accession>A0A0W7WEQ2</accession>
<name>A0A0W7WEQ2_9RHOB</name>
<dbReference type="STRING" id="1685382.AVJ23_19445"/>
<dbReference type="AlphaFoldDB" id="A0A0W7WEQ2"/>
<dbReference type="SUPFAM" id="SSF53335">
    <property type="entry name" value="S-adenosyl-L-methionine-dependent methyltransferases"/>
    <property type="match status" value="1"/>
</dbReference>
<dbReference type="RefSeq" id="WP_058863897.1">
    <property type="nucleotide sequence ID" value="NZ_LPXO01000017.1"/>
</dbReference>
<reference evidence="1 2" key="1">
    <citation type="submission" date="2015-12" db="EMBL/GenBank/DDBJ databases">
        <authorList>
            <person name="Shamseldin A."/>
            <person name="Moawad H."/>
            <person name="Abd El-Rahim W.M."/>
            <person name="Sadowsky M.J."/>
        </authorList>
    </citation>
    <scope>NUCLEOTIDE SEQUENCE [LARGE SCALE GENOMIC DNA]</scope>
    <source>
        <strain evidence="1 2">SJ5A-1</strain>
    </source>
</reference>
<dbReference type="Pfam" id="PF01209">
    <property type="entry name" value="Ubie_methyltran"/>
    <property type="match status" value="1"/>
</dbReference>
<evidence type="ECO:0000313" key="2">
    <source>
        <dbReference type="Proteomes" id="UP000054396"/>
    </source>
</evidence>
<evidence type="ECO:0008006" key="3">
    <source>
        <dbReference type="Google" id="ProtNLM"/>
    </source>
</evidence>
<sequence>MDQDLYEPARVAAVFDRCSRRYRGWSSLASFGVIHYWRRLCVAALGLPRESTACGVDLMAGTGELWPHLLARHPRLGRITAIDISPGMHAAAMARLHAARAGRITHLCADMLRTDLPDGSADFAVSSFGLKTFNAAQHRVMARQIARILRPGAPYALIEAADPDGWVLHPLYRIHLDRVLPLVERLFLDGAQDFAMLGAYTRGFGDGQSVVDALAEAGLSVRVRRSFGGAALCFHGHKPH</sequence>
<protein>
    <recommendedName>
        <fullName evidence="3">Ubiquinone biosynthesis methyltransferase UbiE</fullName>
    </recommendedName>
</protein>
<dbReference type="EMBL" id="LPXO01000017">
    <property type="protein sequence ID" value="KUF09100.1"/>
    <property type="molecule type" value="Genomic_DNA"/>
</dbReference>
<comment type="caution">
    <text evidence="1">The sequence shown here is derived from an EMBL/GenBank/DDBJ whole genome shotgun (WGS) entry which is preliminary data.</text>
</comment>
<proteinExistence type="predicted"/>
<gene>
    <name evidence="1" type="ORF">AVJ23_19445</name>
</gene>
<dbReference type="Proteomes" id="UP000054396">
    <property type="component" value="Unassembled WGS sequence"/>
</dbReference>
<dbReference type="Gene3D" id="3.40.50.150">
    <property type="entry name" value="Vaccinia Virus protein VP39"/>
    <property type="match status" value="1"/>
</dbReference>
<organism evidence="1 2">
    <name type="scientific">Pseudoponticoccus marisrubri</name>
    <dbReference type="NCBI Taxonomy" id="1685382"/>
    <lineage>
        <taxon>Bacteria</taxon>
        <taxon>Pseudomonadati</taxon>
        <taxon>Pseudomonadota</taxon>
        <taxon>Alphaproteobacteria</taxon>
        <taxon>Rhodobacterales</taxon>
        <taxon>Roseobacteraceae</taxon>
        <taxon>Pseudoponticoccus</taxon>
    </lineage>
</organism>
<keyword evidence="2" id="KW-1185">Reference proteome</keyword>